<evidence type="ECO:0000256" key="9">
    <source>
        <dbReference type="SAM" id="MobiDB-lite"/>
    </source>
</evidence>
<evidence type="ECO:0000256" key="2">
    <source>
        <dbReference type="ARBA" id="ARBA00022670"/>
    </source>
</evidence>
<dbReference type="InterPro" id="IPR023346">
    <property type="entry name" value="Lysozyme-like_dom_sf"/>
</dbReference>
<evidence type="ECO:0000256" key="4">
    <source>
        <dbReference type="ARBA" id="ARBA00022679"/>
    </source>
</evidence>
<feature type="transmembrane region" description="Helical" evidence="10">
    <location>
        <begin position="214"/>
        <end position="236"/>
    </location>
</feature>
<feature type="compositionally biased region" description="Low complexity" evidence="9">
    <location>
        <begin position="148"/>
        <end position="176"/>
    </location>
</feature>
<dbReference type="Pfam" id="PF00912">
    <property type="entry name" value="Transgly"/>
    <property type="match status" value="1"/>
</dbReference>
<proteinExistence type="predicted"/>
<feature type="compositionally biased region" description="Low complexity" evidence="9">
    <location>
        <begin position="112"/>
        <end position="140"/>
    </location>
</feature>
<evidence type="ECO:0000256" key="3">
    <source>
        <dbReference type="ARBA" id="ARBA00022676"/>
    </source>
</evidence>
<protein>
    <submittedName>
        <fullName evidence="13">Penicillin-binding protein</fullName>
    </submittedName>
</protein>
<keyword evidence="14" id="KW-1185">Reference proteome</keyword>
<keyword evidence="4" id="KW-0808">Transferase</keyword>
<dbReference type="InterPro" id="IPR050396">
    <property type="entry name" value="Glycosyltr_51/Transpeptidase"/>
</dbReference>
<dbReference type="SUPFAM" id="SSF56601">
    <property type="entry name" value="beta-lactamase/transpeptidase-like"/>
    <property type="match status" value="1"/>
</dbReference>
<dbReference type="SUPFAM" id="SSF53955">
    <property type="entry name" value="Lysozyme-like"/>
    <property type="match status" value="1"/>
</dbReference>
<keyword evidence="10" id="KW-1133">Transmembrane helix</keyword>
<dbReference type="InterPro" id="IPR036950">
    <property type="entry name" value="PBP_transglycosylase"/>
</dbReference>
<feature type="domain" description="Penicillin-binding protein transpeptidase" evidence="11">
    <location>
        <begin position="529"/>
        <end position="779"/>
    </location>
</feature>
<feature type="compositionally biased region" description="Low complexity" evidence="9">
    <location>
        <begin position="50"/>
        <end position="62"/>
    </location>
</feature>
<dbReference type="PANTHER" id="PTHR32282:SF34">
    <property type="entry name" value="PENICILLIN-BINDING PROTEIN 1A"/>
    <property type="match status" value="1"/>
</dbReference>
<evidence type="ECO:0000259" key="11">
    <source>
        <dbReference type="Pfam" id="PF00905"/>
    </source>
</evidence>
<evidence type="ECO:0000256" key="1">
    <source>
        <dbReference type="ARBA" id="ARBA00022645"/>
    </source>
</evidence>
<keyword evidence="1" id="KW-0121">Carboxypeptidase</keyword>
<dbReference type="Proteomes" id="UP000612352">
    <property type="component" value="Unassembled WGS sequence"/>
</dbReference>
<feature type="compositionally biased region" description="Basic and acidic residues" evidence="9">
    <location>
        <begin position="871"/>
        <end position="891"/>
    </location>
</feature>
<feature type="region of interest" description="Disordered" evidence="9">
    <location>
        <begin position="829"/>
        <end position="988"/>
    </location>
</feature>
<evidence type="ECO:0000256" key="8">
    <source>
        <dbReference type="ARBA" id="ARBA00049902"/>
    </source>
</evidence>
<keyword evidence="2" id="KW-0645">Protease</keyword>
<name>A0ABS1B9R2_9MICO</name>
<keyword evidence="10" id="KW-0812">Transmembrane</keyword>
<feature type="compositionally biased region" description="Low complexity" evidence="9">
    <location>
        <begin position="840"/>
        <end position="857"/>
    </location>
</feature>
<feature type="domain" description="Glycosyl transferase family 51" evidence="12">
    <location>
        <begin position="263"/>
        <end position="433"/>
    </location>
</feature>
<keyword evidence="6" id="KW-0511">Multifunctional enzyme</keyword>
<keyword evidence="3" id="KW-0328">Glycosyltransferase</keyword>
<evidence type="ECO:0000256" key="7">
    <source>
        <dbReference type="ARBA" id="ARBA00034000"/>
    </source>
</evidence>
<feature type="compositionally biased region" description="Gly residues" evidence="9">
    <location>
        <begin position="177"/>
        <end position="186"/>
    </location>
</feature>
<feature type="compositionally biased region" description="Basic and acidic residues" evidence="9">
    <location>
        <begin position="898"/>
        <end position="966"/>
    </location>
</feature>
<dbReference type="PANTHER" id="PTHR32282">
    <property type="entry name" value="BINDING PROTEIN TRANSPEPTIDASE, PUTATIVE-RELATED"/>
    <property type="match status" value="1"/>
</dbReference>
<dbReference type="InterPro" id="IPR012338">
    <property type="entry name" value="Beta-lactam/transpept-like"/>
</dbReference>
<feature type="compositionally biased region" description="Gly residues" evidence="9">
    <location>
        <begin position="63"/>
        <end position="78"/>
    </location>
</feature>
<dbReference type="EMBL" id="JAEDAJ010000003">
    <property type="protein sequence ID" value="MBK0331358.1"/>
    <property type="molecule type" value="Genomic_DNA"/>
</dbReference>
<comment type="catalytic activity">
    <reaction evidence="8">
        <text>[GlcNAc-(1-&gt;4)-Mur2Ac(oyl-L-Ala-gamma-D-Glu-L-Lys-D-Ala-D-Ala)](n)-di-trans,octa-cis-undecaprenyl diphosphate + beta-D-GlcNAc-(1-&gt;4)-Mur2Ac(oyl-L-Ala-gamma-D-Glu-L-Lys-D-Ala-D-Ala)-di-trans,octa-cis-undecaprenyl diphosphate = [GlcNAc-(1-&gt;4)-Mur2Ac(oyl-L-Ala-gamma-D-Glu-L-Lys-D-Ala-D-Ala)](n+1)-di-trans,octa-cis-undecaprenyl diphosphate + di-trans,octa-cis-undecaprenyl diphosphate + H(+)</text>
        <dbReference type="Rhea" id="RHEA:23708"/>
        <dbReference type="Rhea" id="RHEA-COMP:9602"/>
        <dbReference type="Rhea" id="RHEA-COMP:9603"/>
        <dbReference type="ChEBI" id="CHEBI:15378"/>
        <dbReference type="ChEBI" id="CHEBI:58405"/>
        <dbReference type="ChEBI" id="CHEBI:60033"/>
        <dbReference type="ChEBI" id="CHEBI:78435"/>
        <dbReference type="EC" id="2.4.99.28"/>
    </reaction>
</comment>
<accession>A0ABS1B9R2</accession>
<evidence type="ECO:0000259" key="12">
    <source>
        <dbReference type="Pfam" id="PF00912"/>
    </source>
</evidence>
<reference evidence="13 14" key="1">
    <citation type="submission" date="2020-12" db="EMBL/GenBank/DDBJ databases">
        <title>Brachybacterium sp. MASK1Z-5, whole genome shotgun sequence.</title>
        <authorList>
            <person name="Tuo L."/>
        </authorList>
    </citation>
    <scope>NUCLEOTIDE SEQUENCE [LARGE SCALE GENOMIC DNA]</scope>
    <source>
        <strain evidence="13 14">MASK1Z-5</strain>
    </source>
</reference>
<dbReference type="Gene3D" id="1.10.3810.10">
    <property type="entry name" value="Biosynthetic peptidoglycan transglycosylase-like"/>
    <property type="match status" value="1"/>
</dbReference>
<dbReference type="InterPro" id="IPR001264">
    <property type="entry name" value="Glyco_trans_51"/>
</dbReference>
<keyword evidence="10" id="KW-0472">Membrane</keyword>
<evidence type="ECO:0000256" key="10">
    <source>
        <dbReference type="SAM" id="Phobius"/>
    </source>
</evidence>
<feature type="compositionally biased region" description="Gly residues" evidence="9">
    <location>
        <begin position="99"/>
        <end position="111"/>
    </location>
</feature>
<dbReference type="InterPro" id="IPR001460">
    <property type="entry name" value="PCN-bd_Tpept"/>
</dbReference>
<comment type="catalytic activity">
    <reaction evidence="7">
        <text>Preferential cleavage: (Ac)2-L-Lys-D-Ala-|-D-Ala. Also transpeptidation of peptidyl-alanyl moieties that are N-acyl substituents of D-alanine.</text>
        <dbReference type="EC" id="3.4.16.4"/>
    </reaction>
</comment>
<feature type="compositionally biased region" description="Basic and acidic residues" evidence="9">
    <location>
        <begin position="973"/>
        <end position="988"/>
    </location>
</feature>
<sequence length="988" mass="102695">MVTAGAFPSARARADTGGLRRRALRRLAPGRLPPGAPGCPGVEPSGAAVSDSRGPSRPSSGSGRDGGSGTGRSRGAGDGASSARKQFPGAQGRSRTNGAGAGKSTGKGSGRSAGASSAAGRSANEGSPKGTSRTARRAGTAGAGAAGASGAARSGAAKNGTAKSGTAKRSTSAAAGSGRGAKGGRGAAKRTGLAAALNYPRAGKKGPLRWFPSLRMFGGAIALIVLLGLGGAVWLYNSTDVPQADDVAVAQTTRVYFSDGKTEMGQFSEVNRTILPNDDIPQTVKDAVVASEDSTFYENRGVSPKGIVRALWNNLRGGARQGGSTITQQYVERYYTGTTTSYTGKVKEMIMALKADQELSKDEILSRYLNTIYFGRGAYGIQAASEAYFGKDAKDLDESEAALLVAVIPAPSAYDPANDKEASAKKWDRVITREVNQTGALTEAQADKLEFPKTTKNKQQNYLEGTNGYLLMMVRSELEREGFTEEEINTGGYKIVSTVSKKDQDITVDTIDGLEDEGRPDANRVGTMSIDPDSGAITAMYGGPDFVKQSINDATQSRMQAGSIFKSFALIAGLENGYGLNSTWDGNSPRTFGGWTVNNFGHTSYGPITLKQATTNSVNTAYAGLNVAMGPEKTRKAAVQLGIPEKTPGLNDDASNVLGSASPTVREMAEAYATIAAKGVHHDSYIVDSVTNPDGSDEYEHKDSSKRVLDEKVAINATVALQGPPSTGSARSVAGVMGGRPVAGKTGTSEKFKSAWFVGFTPQMVTAVGMFQPSEDGKSEEQLTPFGGVSSMTGGAWPATIWGRIMSQTLEGEPIEQFDGEVVLDNQKSSAGNATKAPVTQAPQTKAPTTTQAPTTEEPSKEPTEESSDEESSKTEKPTEEESSKTEKPTEEESDKDDSDKGKDDSKDSDKDKGDDSDKGKDDSKDSDEDKGGDSDKSTGDSGDSKDSGDKSGNSGDDKGSGDKSTGDSGKSSGDKSTGKDSDSDGSK</sequence>
<dbReference type="Pfam" id="PF00905">
    <property type="entry name" value="Transpeptidase"/>
    <property type="match status" value="1"/>
</dbReference>
<evidence type="ECO:0000313" key="14">
    <source>
        <dbReference type="Proteomes" id="UP000612352"/>
    </source>
</evidence>
<organism evidence="13 14">
    <name type="scientific">Brachybacterium halotolerans</name>
    <dbReference type="NCBI Taxonomy" id="2795215"/>
    <lineage>
        <taxon>Bacteria</taxon>
        <taxon>Bacillati</taxon>
        <taxon>Actinomycetota</taxon>
        <taxon>Actinomycetes</taxon>
        <taxon>Micrococcales</taxon>
        <taxon>Dermabacteraceae</taxon>
        <taxon>Brachybacterium</taxon>
    </lineage>
</organism>
<feature type="region of interest" description="Disordered" evidence="9">
    <location>
        <begin position="1"/>
        <end position="187"/>
    </location>
</feature>
<gene>
    <name evidence="13" type="ORF">I8D64_08080</name>
</gene>
<evidence type="ECO:0000256" key="5">
    <source>
        <dbReference type="ARBA" id="ARBA00022801"/>
    </source>
</evidence>
<evidence type="ECO:0000313" key="13">
    <source>
        <dbReference type="EMBL" id="MBK0331358.1"/>
    </source>
</evidence>
<dbReference type="Gene3D" id="3.40.710.10">
    <property type="entry name" value="DD-peptidase/beta-lactamase superfamily"/>
    <property type="match status" value="1"/>
</dbReference>
<evidence type="ECO:0000256" key="6">
    <source>
        <dbReference type="ARBA" id="ARBA00023268"/>
    </source>
</evidence>
<comment type="caution">
    <text evidence="13">The sequence shown here is derived from an EMBL/GenBank/DDBJ whole genome shotgun (WGS) entry which is preliminary data.</text>
</comment>
<keyword evidence="5" id="KW-0378">Hydrolase</keyword>